<dbReference type="InterPro" id="IPR016181">
    <property type="entry name" value="Acyl_CoA_acyltransferase"/>
</dbReference>
<keyword evidence="1 3" id="KW-0808">Transferase</keyword>
<evidence type="ECO:0000313" key="4">
    <source>
        <dbReference type="Proteomes" id="UP000199225"/>
    </source>
</evidence>
<keyword evidence="4" id="KW-1185">Reference proteome</keyword>
<dbReference type="GO" id="GO:0008080">
    <property type="term" value="F:N-acetyltransferase activity"/>
    <property type="evidence" value="ECO:0007669"/>
    <property type="project" value="InterPro"/>
</dbReference>
<dbReference type="Pfam" id="PF13508">
    <property type="entry name" value="Acetyltransf_7"/>
    <property type="match status" value="1"/>
</dbReference>
<dbReference type="EMBL" id="FNEV01000002">
    <property type="protein sequence ID" value="SDJ16733.1"/>
    <property type="molecule type" value="Genomic_DNA"/>
</dbReference>
<dbReference type="PANTHER" id="PTHR13947">
    <property type="entry name" value="GNAT FAMILY N-ACETYLTRANSFERASE"/>
    <property type="match status" value="1"/>
</dbReference>
<dbReference type="CDD" id="cd04301">
    <property type="entry name" value="NAT_SF"/>
    <property type="match status" value="1"/>
</dbReference>
<proteinExistence type="predicted"/>
<organism evidence="3 4">
    <name type="scientific">Salimicrobium halophilum</name>
    <dbReference type="NCBI Taxonomy" id="86666"/>
    <lineage>
        <taxon>Bacteria</taxon>
        <taxon>Bacillati</taxon>
        <taxon>Bacillota</taxon>
        <taxon>Bacilli</taxon>
        <taxon>Bacillales</taxon>
        <taxon>Bacillaceae</taxon>
        <taxon>Salimicrobium</taxon>
    </lineage>
</organism>
<dbReference type="Proteomes" id="UP000199225">
    <property type="component" value="Unassembled WGS sequence"/>
</dbReference>
<dbReference type="STRING" id="86666.SAMN04490247_1053"/>
<accession>A0A1G8RIN3</accession>
<gene>
    <name evidence="3" type="ORF">SAMN04490247_1053</name>
</gene>
<feature type="domain" description="N-acetyltransferase" evidence="2">
    <location>
        <begin position="1"/>
        <end position="132"/>
    </location>
</feature>
<dbReference type="OrthoDB" id="162775at2"/>
<evidence type="ECO:0000256" key="1">
    <source>
        <dbReference type="ARBA" id="ARBA00022679"/>
    </source>
</evidence>
<dbReference type="PROSITE" id="PS51186">
    <property type="entry name" value="GNAT"/>
    <property type="match status" value="1"/>
</dbReference>
<evidence type="ECO:0000259" key="2">
    <source>
        <dbReference type="PROSITE" id="PS51186"/>
    </source>
</evidence>
<evidence type="ECO:0000313" key="3">
    <source>
        <dbReference type="EMBL" id="SDJ16733.1"/>
    </source>
</evidence>
<dbReference type="AlphaFoldDB" id="A0A1G8RIN3"/>
<protein>
    <submittedName>
        <fullName evidence="3">Acetyltransferase (GNAT) family protein</fullName>
    </submittedName>
</protein>
<dbReference type="InterPro" id="IPR000182">
    <property type="entry name" value="GNAT_dom"/>
</dbReference>
<dbReference type="InterPro" id="IPR050769">
    <property type="entry name" value="NAT_camello-type"/>
</dbReference>
<name>A0A1G8RIN3_9BACI</name>
<dbReference type="PANTHER" id="PTHR13947:SF37">
    <property type="entry name" value="LD18367P"/>
    <property type="match status" value="1"/>
</dbReference>
<sequence length="146" mass="16406">MNIEVCPSEDAPIELLLEADPSEKHIRDYVKRGVVYVAEEEGIVGVFVLLPTRPGTIELVNIAVTEARRGEGIGKRLLEAAKEAAEGYKRIEVGTGNSSTNQLSLYQKAGFRITGIDHDFFTIHYEETIWENGIWCRDMIRLTLEL</sequence>
<dbReference type="SUPFAM" id="SSF55729">
    <property type="entry name" value="Acyl-CoA N-acyltransferases (Nat)"/>
    <property type="match status" value="1"/>
</dbReference>
<reference evidence="4" key="1">
    <citation type="submission" date="2016-10" db="EMBL/GenBank/DDBJ databases">
        <authorList>
            <person name="Varghese N."/>
            <person name="Submissions S."/>
        </authorList>
    </citation>
    <scope>NUCLEOTIDE SEQUENCE [LARGE SCALE GENOMIC DNA]</scope>
    <source>
        <strain evidence="4">DSM 4771</strain>
    </source>
</reference>
<dbReference type="RefSeq" id="WP_093192749.1">
    <property type="nucleotide sequence ID" value="NZ_FNEV01000002.1"/>
</dbReference>
<dbReference type="Gene3D" id="3.40.630.30">
    <property type="match status" value="1"/>
</dbReference>